<keyword evidence="1" id="KW-0732">Signal</keyword>
<proteinExistence type="predicted"/>
<evidence type="ECO:0000313" key="3">
    <source>
        <dbReference type="WBParaSite" id="Pan_g4534.t1"/>
    </source>
</evidence>
<feature type="signal peptide" evidence="1">
    <location>
        <begin position="1"/>
        <end position="20"/>
    </location>
</feature>
<reference evidence="2" key="1">
    <citation type="journal article" date="2013" name="Genetics">
        <title>The draft genome and transcriptome of Panagrellus redivivus are shaped by the harsh demands of a free-living lifestyle.</title>
        <authorList>
            <person name="Srinivasan J."/>
            <person name="Dillman A.R."/>
            <person name="Macchietto M.G."/>
            <person name="Heikkinen L."/>
            <person name="Lakso M."/>
            <person name="Fracchia K.M."/>
            <person name="Antoshechkin I."/>
            <person name="Mortazavi A."/>
            <person name="Wong G."/>
            <person name="Sternberg P.W."/>
        </authorList>
    </citation>
    <scope>NUCLEOTIDE SEQUENCE [LARGE SCALE GENOMIC DNA]</scope>
    <source>
        <strain evidence="2">MT8872</strain>
    </source>
</reference>
<reference evidence="3" key="2">
    <citation type="submission" date="2020-10" db="UniProtKB">
        <authorList>
            <consortium name="WormBaseParasite"/>
        </authorList>
    </citation>
    <scope>IDENTIFICATION</scope>
</reference>
<feature type="chain" id="PRO_5028798500" evidence="1">
    <location>
        <begin position="21"/>
        <end position="166"/>
    </location>
</feature>
<dbReference type="AlphaFoldDB" id="A0A7E4VXA8"/>
<name>A0A7E4VXA8_PANRE</name>
<evidence type="ECO:0000256" key="1">
    <source>
        <dbReference type="SAM" id="SignalP"/>
    </source>
</evidence>
<dbReference type="WBParaSite" id="Pan_g4534.t1">
    <property type="protein sequence ID" value="Pan_g4534.t1"/>
    <property type="gene ID" value="Pan_g4534"/>
</dbReference>
<dbReference type="Proteomes" id="UP000492821">
    <property type="component" value="Unassembled WGS sequence"/>
</dbReference>
<sequence>MRLRVELLLGLVLLTSFAAGLKYRTTGAFYCHGKSAEVKIRVVEHDPNDDDIEEFTIYSLLDRKMADGDDFFDLDDPLELSIHATFDCHGCKGELYQYIDYSEFQYHEVDDSNANPMIMGAVELSNICKYGEAKSRYYPGDPESRRRKWLLRDDKVNLRDHWDYIN</sequence>
<protein>
    <submittedName>
        <fullName evidence="3">Transthyretin/hydroxyisourate hydrolase domain-containing protein</fullName>
    </submittedName>
</protein>
<keyword evidence="2" id="KW-1185">Reference proteome</keyword>
<accession>A0A7E4VXA8</accession>
<organism evidence="2 3">
    <name type="scientific">Panagrellus redivivus</name>
    <name type="common">Microworm</name>
    <dbReference type="NCBI Taxonomy" id="6233"/>
    <lineage>
        <taxon>Eukaryota</taxon>
        <taxon>Metazoa</taxon>
        <taxon>Ecdysozoa</taxon>
        <taxon>Nematoda</taxon>
        <taxon>Chromadorea</taxon>
        <taxon>Rhabditida</taxon>
        <taxon>Tylenchina</taxon>
        <taxon>Panagrolaimomorpha</taxon>
        <taxon>Panagrolaimoidea</taxon>
        <taxon>Panagrolaimidae</taxon>
        <taxon>Panagrellus</taxon>
    </lineage>
</organism>
<evidence type="ECO:0000313" key="2">
    <source>
        <dbReference type="Proteomes" id="UP000492821"/>
    </source>
</evidence>